<protein>
    <recommendedName>
        <fullName evidence="2">Thiol:disulfide interchange protein</fullName>
    </recommendedName>
</protein>
<dbReference type="InterPro" id="IPR012336">
    <property type="entry name" value="Thioredoxin-like_fold"/>
</dbReference>
<keyword evidence="1 3" id="KW-0732">Signal</keyword>
<evidence type="ECO:0000256" key="2">
    <source>
        <dbReference type="PIRNR" id="PIRNR001488"/>
    </source>
</evidence>
<evidence type="ECO:0000259" key="4">
    <source>
        <dbReference type="Pfam" id="PF13462"/>
    </source>
</evidence>
<name>A0ABV4TWZ6_9GAMM</name>
<evidence type="ECO:0000313" key="6">
    <source>
        <dbReference type="Proteomes" id="UP001575181"/>
    </source>
</evidence>
<keyword evidence="6" id="KW-1185">Reference proteome</keyword>
<dbReference type="Proteomes" id="UP001575181">
    <property type="component" value="Unassembled WGS sequence"/>
</dbReference>
<dbReference type="EMBL" id="JBGUAW010000006">
    <property type="protein sequence ID" value="MFA9461070.1"/>
    <property type="molecule type" value="Genomic_DNA"/>
</dbReference>
<comment type="subcellular location">
    <subcellularLocation>
        <location evidence="2">Periplasm</location>
    </subcellularLocation>
</comment>
<feature type="signal peptide" evidence="3">
    <location>
        <begin position="1"/>
        <end position="30"/>
    </location>
</feature>
<dbReference type="SUPFAM" id="SSF52833">
    <property type="entry name" value="Thioredoxin-like"/>
    <property type="match status" value="1"/>
</dbReference>
<evidence type="ECO:0000313" key="5">
    <source>
        <dbReference type="EMBL" id="MFA9461070.1"/>
    </source>
</evidence>
<dbReference type="Pfam" id="PF13462">
    <property type="entry name" value="Thioredoxin_4"/>
    <property type="match status" value="1"/>
</dbReference>
<dbReference type="InterPro" id="IPR023205">
    <property type="entry name" value="DsbA/DsbL"/>
</dbReference>
<evidence type="ECO:0000256" key="3">
    <source>
        <dbReference type="SAM" id="SignalP"/>
    </source>
</evidence>
<reference evidence="5 6" key="1">
    <citation type="submission" date="2024-08" db="EMBL/GenBank/DDBJ databases">
        <title>Whole-genome sequencing of halo(alkali)philic microorganisms from hypersaline lakes.</title>
        <authorList>
            <person name="Sorokin D.Y."/>
            <person name="Merkel A.Y."/>
            <person name="Messina E."/>
            <person name="Yakimov M."/>
        </authorList>
    </citation>
    <scope>NUCLEOTIDE SEQUENCE [LARGE SCALE GENOMIC DNA]</scope>
    <source>
        <strain evidence="5 6">Cl-TMA</strain>
    </source>
</reference>
<organism evidence="5 6">
    <name type="scientific">Thiohalorhabdus methylotrophus</name>
    <dbReference type="NCBI Taxonomy" id="3242694"/>
    <lineage>
        <taxon>Bacteria</taxon>
        <taxon>Pseudomonadati</taxon>
        <taxon>Pseudomonadota</taxon>
        <taxon>Gammaproteobacteria</taxon>
        <taxon>Thiohalorhabdales</taxon>
        <taxon>Thiohalorhabdaceae</taxon>
        <taxon>Thiohalorhabdus</taxon>
    </lineage>
</organism>
<dbReference type="Gene3D" id="3.40.30.10">
    <property type="entry name" value="Glutaredoxin"/>
    <property type="match status" value="1"/>
</dbReference>
<feature type="chain" id="PRO_5046358109" description="Thiol:disulfide interchange protein" evidence="3">
    <location>
        <begin position="31"/>
        <end position="226"/>
    </location>
</feature>
<dbReference type="PANTHER" id="PTHR35891:SF3">
    <property type="entry name" value="THIOL:DISULFIDE INTERCHANGE PROTEIN DSBL"/>
    <property type="match status" value="1"/>
</dbReference>
<gene>
    <name evidence="5" type="ORF">ACERLL_09565</name>
</gene>
<comment type="caution">
    <text evidence="5">The sequence shown here is derived from an EMBL/GenBank/DDBJ whole genome shotgun (WGS) entry which is preliminary data.</text>
</comment>
<proteinExistence type="inferred from homology"/>
<dbReference type="CDD" id="cd03019">
    <property type="entry name" value="DsbA_DsbA"/>
    <property type="match status" value="1"/>
</dbReference>
<dbReference type="PANTHER" id="PTHR35891">
    <property type="entry name" value="THIOL:DISULFIDE INTERCHANGE PROTEIN DSBA"/>
    <property type="match status" value="1"/>
</dbReference>
<comment type="similarity">
    <text evidence="2">Belongs to the thioredoxin family.</text>
</comment>
<keyword evidence="2" id="KW-0574">Periplasm</keyword>
<dbReference type="InterPro" id="IPR050824">
    <property type="entry name" value="Thiol_disulfide_DsbA"/>
</dbReference>
<dbReference type="InterPro" id="IPR036249">
    <property type="entry name" value="Thioredoxin-like_sf"/>
</dbReference>
<accession>A0ABV4TWZ6</accession>
<dbReference type="PIRSF" id="PIRSF001488">
    <property type="entry name" value="Tdi_protein"/>
    <property type="match status" value="1"/>
</dbReference>
<dbReference type="RefSeq" id="WP_373655857.1">
    <property type="nucleotide sequence ID" value="NZ_JBGUAW010000006.1"/>
</dbReference>
<feature type="domain" description="Thioredoxin-like fold" evidence="4">
    <location>
        <begin position="55"/>
        <end position="194"/>
    </location>
</feature>
<keyword evidence="2" id="KW-1015">Disulfide bond</keyword>
<sequence length="226" mass="25093">MTAHRSGFRTAAKAAVLMVAMLLGVPAAGAADVAEGIDYRVLEHPAPVGKGGPGVEVAEWFWYGCPHCYRFDPELSAWAERMGDQIHLVRLPALARPTWQPMAAAFLMARHTDRLGDLHSGFFEAVHEGGRSPYQLQWVRARFEEAGVSGEQWREGIRASWIREEVRRIRKLERAHQLQSVPTLVIAGRYVTNSRIAGSRERMLEVAGVLVRRLGKEANGEGGSQE</sequence>
<evidence type="ECO:0000256" key="1">
    <source>
        <dbReference type="ARBA" id="ARBA00022729"/>
    </source>
</evidence>